<feature type="disulfide bond" evidence="5">
    <location>
        <begin position="417"/>
        <end position="427"/>
    </location>
</feature>
<evidence type="ECO:0000256" key="3">
    <source>
        <dbReference type="ARBA" id="ARBA00023157"/>
    </source>
</evidence>
<feature type="chain" id="PRO_5025682806" evidence="8">
    <location>
        <begin position="30"/>
        <end position="1302"/>
    </location>
</feature>
<feature type="domain" description="SRCR" evidence="9">
    <location>
        <begin position="900"/>
        <end position="1001"/>
    </location>
</feature>
<feature type="transmembrane region" description="Helical" evidence="7">
    <location>
        <begin position="1253"/>
        <end position="1273"/>
    </location>
</feature>
<feature type="disulfide bond" evidence="5">
    <location>
        <begin position="474"/>
        <end position="538"/>
    </location>
</feature>
<feature type="domain" description="SRCR" evidence="9">
    <location>
        <begin position="449"/>
        <end position="549"/>
    </location>
</feature>
<dbReference type="FunFam" id="3.10.250.10:FF:000013">
    <property type="entry name" value="CD163 molecule like 1"/>
    <property type="match status" value="4"/>
</dbReference>
<feature type="disulfide bond" evidence="5">
    <location>
        <begin position="58"/>
        <end position="119"/>
    </location>
</feature>
<keyword evidence="7" id="KW-1133">Transmembrane helix</keyword>
<evidence type="ECO:0000256" key="1">
    <source>
        <dbReference type="ARBA" id="ARBA00022729"/>
    </source>
</evidence>
<sequence length="1302" mass="140510">NISLRNLNLRNIFSINILLLLLLVGGTRCSGRLEILHDQTWMSVCAAAFDQQDAEVVCRELDCGAPVQVLGAAACDKGYAQMWTQEIQCRGNESQIHSCPTSPSHENNCSHEYIAGLVCADRVNVKLVNGSSRCAGRVEVLHRGQWGTVCGAGWDLADAAVVCRELDCGEPVDVLSDAHFGPESGPIWMNFAMCTGLESTLKNCGSLGQGGQGCGPNGDAGVICSVRLVGGSRCSGRLEILYHQTWMSVCAAAFDQQDAEVVCRELDCGAPVKVLGAAAFGKGDAQMWTQEIQCRGNESQIHLCPTSPSHENNLFFMSLFLHNFNIYLSLSSTVSSSVILSVQYLDRVNVRLVNGSSSCAGRVEVLHRGQWGTVCDDFWDMPDAAVVCRELDCGEPVDALGAAHFGSRPIWMSTLMCTGSESTLKNCGSLGQGGQGCGPNGDAGVICSGKLLVGDSRCSGRLEILHNQTWMSVCDAAFDQQDAEVVCRELDCGAPVQVLGAAAFGKGDTQMWTQEIQCRGNESQIHLCPTSPSHENNCSHDSDVGLVCADLVNVRLVGGNSRCAGRVEVFHRGQWGTVCDDFWDMADAAVVCRELDCGEPVEALGGAHFGPGSGPIWMSFVMCTGSESTLKNCASEGWGKSRCDHNKDVGVICSDHKHSRLINGSHLCSGRIEVVHGNTWHTVCDATFDQQDAEVVCRELDCGAPVQVLGAAAFGKGDAQMWTQEIQCRGNESQIYFCPHTSSSKNNCSHENDLGVICSGYTDLRLVNSSDSCSGRVELQYSSKWGTVCDACWDMRAASVLCRQLNCGIAVSVVGSDWFGEGSGEIWADVFDCDGNETKLSECSISSWSRAECSHRRDVGVICSSESTHALGCGSVLNFYSSSSSSPEHSHECVTVRGSIRLVGSGGDCAGRLEVFHSGSWGTVCDDSWDIKDAHVVCRQLQCGVALSNQQVPAWFGPGSGPIWLDEVECEGNETSLWSCSSPGWGKHDCQHKEDVGVVCSEFKEFRLTEGCEGNVEVFYNGSWGNLCYNQMDRDTASLICQELNCGRSSSEPSYSEGLKPHNWLDYFKCRRHDSTLWQCPSSPWGQNNCNNKDEVAKITCSKEENQDWSVVNVCILDHVPLRLSGGEGRCSGRLEVYHNAVWGSVCDDQWDISDAQVVCRQLGCGAALRADGNSVFGAGEGVVWMNRVECRGNEIHLWDCPLSLNNHTDYLSVSTTPATTSSATSPVSPAVRSTSVSPPQTPPAASLSVPPVLVIVLGVVLLLLLVPLLILIQQNRVMRRGRRDPETGILCLIQCVISHVL</sequence>
<feature type="disulfide bond" evidence="5">
    <location>
        <begin position="163"/>
        <end position="224"/>
    </location>
</feature>
<feature type="domain" description="SRCR" evidence="9">
    <location>
        <begin position="1122"/>
        <end position="1202"/>
    </location>
</feature>
<organism evidence="10 11">
    <name type="scientific">Sinocyclocheilus grahami</name>
    <name type="common">Dianchi golden-line fish</name>
    <name type="synonym">Barbus grahami</name>
    <dbReference type="NCBI Taxonomy" id="75366"/>
    <lineage>
        <taxon>Eukaryota</taxon>
        <taxon>Metazoa</taxon>
        <taxon>Chordata</taxon>
        <taxon>Craniata</taxon>
        <taxon>Vertebrata</taxon>
        <taxon>Euteleostomi</taxon>
        <taxon>Actinopterygii</taxon>
        <taxon>Neopterygii</taxon>
        <taxon>Teleostei</taxon>
        <taxon>Ostariophysi</taxon>
        <taxon>Cypriniformes</taxon>
        <taxon>Cyprinidae</taxon>
        <taxon>Cyprininae</taxon>
        <taxon>Sinocyclocheilus</taxon>
    </lineage>
</organism>
<feature type="disulfide bond" evidence="5">
    <location>
        <begin position="802"/>
        <end position="863"/>
    </location>
</feature>
<feature type="domain" description="SRCR" evidence="9">
    <location>
        <begin position="125"/>
        <end position="225"/>
    </location>
</feature>
<feature type="disulfide bond" evidence="5">
    <location>
        <begin position="579"/>
        <end position="643"/>
    </location>
</feature>
<feature type="disulfide bond" evidence="5">
    <location>
        <begin position="89"/>
        <end position="99"/>
    </location>
</feature>
<feature type="disulfide bond" evidence="5">
    <location>
        <begin position="1070"/>
        <end position="1080"/>
    </location>
</feature>
<feature type="disulfide bond" evidence="5">
    <location>
        <begin position="623"/>
        <end position="633"/>
    </location>
</feature>
<feature type="disulfide bond" evidence="5">
    <location>
        <begin position="194"/>
        <end position="204"/>
    </location>
</feature>
<dbReference type="FunFam" id="3.10.250.10:FF:000009">
    <property type="entry name" value="WC1"/>
    <property type="match status" value="2"/>
</dbReference>
<feature type="domain" description="SRCR" evidence="9">
    <location>
        <begin position="226"/>
        <end position="305"/>
    </location>
</feature>
<name>A0A672MA30_SINGR</name>
<keyword evidence="3 5" id="KW-1015">Disulfide bond</keyword>
<dbReference type="SMART" id="SM00202">
    <property type="entry name" value="SR"/>
    <property type="match status" value="11"/>
</dbReference>
<dbReference type="SUPFAM" id="SSF56487">
    <property type="entry name" value="SRCR-like"/>
    <property type="match status" value="11"/>
</dbReference>
<evidence type="ECO:0000256" key="7">
    <source>
        <dbReference type="SAM" id="Phobius"/>
    </source>
</evidence>
<dbReference type="PRINTS" id="PR00258">
    <property type="entry name" value="SPERACTRCPTR"/>
</dbReference>
<protein>
    <submittedName>
        <fullName evidence="10">Si:ch211-161n3.3</fullName>
    </submittedName>
</protein>
<dbReference type="InterPro" id="IPR036772">
    <property type="entry name" value="SRCR-like_dom_sf"/>
</dbReference>
<dbReference type="Ensembl" id="ENSSGRT00000036024.1">
    <property type="protein sequence ID" value="ENSSGRP00000033559.1"/>
    <property type="gene ID" value="ENSSGRG00000018664.1"/>
</dbReference>
<feature type="domain" description="SRCR" evidence="9">
    <location>
        <begin position="554"/>
        <end position="654"/>
    </location>
</feature>
<feature type="region of interest" description="Disordered" evidence="6">
    <location>
        <begin position="1216"/>
        <end position="1247"/>
    </location>
</feature>
<feature type="disulfide bond" evidence="5">
    <location>
        <begin position="592"/>
        <end position="653"/>
    </location>
</feature>
<evidence type="ECO:0000256" key="6">
    <source>
        <dbReference type="SAM" id="MobiDB-lite"/>
    </source>
</evidence>
<dbReference type="InterPro" id="IPR001190">
    <property type="entry name" value="SRCR"/>
</dbReference>
<feature type="domain" description="SRCR" evidence="9">
    <location>
        <begin position="764"/>
        <end position="864"/>
    </location>
</feature>
<keyword evidence="4" id="KW-0325">Glycoprotein</keyword>
<reference evidence="10" key="1">
    <citation type="submission" date="2025-08" db="UniProtKB">
        <authorList>
            <consortium name="Ensembl"/>
        </authorList>
    </citation>
    <scope>IDENTIFICATION</scope>
</reference>
<feature type="disulfide bond" evidence="5">
    <location>
        <begin position="150"/>
        <end position="214"/>
    </location>
</feature>
<feature type="domain" description="SRCR" evidence="9">
    <location>
        <begin position="659"/>
        <end position="759"/>
    </location>
</feature>
<keyword evidence="7" id="KW-0472">Membrane</keyword>
<feature type="domain" description="SRCR" evidence="9">
    <location>
        <begin position="20"/>
        <end position="120"/>
    </location>
</feature>
<evidence type="ECO:0000313" key="11">
    <source>
        <dbReference type="Proteomes" id="UP000472262"/>
    </source>
</evidence>
<dbReference type="PROSITE" id="PS00420">
    <property type="entry name" value="SRCR_1"/>
    <property type="match status" value="1"/>
</dbReference>
<dbReference type="FunFam" id="3.10.250.10:FF:000012">
    <property type="entry name" value="CD163 molecule like 1"/>
    <property type="match status" value="1"/>
</dbReference>
<dbReference type="PANTHER" id="PTHR19331:SF468">
    <property type="entry name" value="SCAVENGER RECEPTOR CYSTEINE-RICH TYPE 1 PROTEIN M160"/>
    <property type="match status" value="1"/>
</dbReference>
<feature type="signal peptide" evidence="8">
    <location>
        <begin position="1"/>
        <end position="29"/>
    </location>
</feature>
<feature type="disulfide bond" evidence="5">
    <location>
        <begin position="45"/>
        <end position="109"/>
    </location>
</feature>
<feature type="disulfide bond" evidence="5">
    <location>
        <begin position="684"/>
        <end position="748"/>
    </location>
</feature>
<proteinExistence type="predicted"/>
<evidence type="ECO:0000256" key="2">
    <source>
        <dbReference type="ARBA" id="ARBA00022737"/>
    </source>
</evidence>
<keyword evidence="7" id="KW-0812">Transmembrane</keyword>
<feature type="domain" description="SRCR" evidence="9">
    <location>
        <begin position="350"/>
        <end position="448"/>
    </location>
</feature>
<keyword evidence="1 8" id="KW-0732">Signal</keyword>
<feature type="disulfide bond" evidence="5">
    <location>
        <begin position="697"/>
        <end position="758"/>
    </location>
</feature>
<dbReference type="GO" id="GO:0016020">
    <property type="term" value="C:membrane"/>
    <property type="evidence" value="ECO:0007669"/>
    <property type="project" value="InterPro"/>
</dbReference>
<feature type="disulfide bond" evidence="5">
    <location>
        <begin position="294"/>
        <end position="304"/>
    </location>
</feature>
<evidence type="ECO:0000256" key="8">
    <source>
        <dbReference type="SAM" id="SignalP"/>
    </source>
</evidence>
<evidence type="ECO:0000313" key="10">
    <source>
        <dbReference type="Ensembl" id="ENSSGRP00000033559.1"/>
    </source>
</evidence>
<keyword evidence="11" id="KW-1185">Reference proteome</keyword>
<evidence type="ECO:0000256" key="4">
    <source>
        <dbReference type="ARBA" id="ARBA00023180"/>
    </source>
</evidence>
<feature type="disulfide bond" evidence="5">
    <location>
        <begin position="833"/>
        <end position="843"/>
    </location>
</feature>
<feature type="compositionally biased region" description="Low complexity" evidence="6">
    <location>
        <begin position="1216"/>
        <end position="1232"/>
    </location>
</feature>
<dbReference type="Gene3D" id="3.10.250.10">
    <property type="entry name" value="SRCR-like domain"/>
    <property type="match status" value="11"/>
</dbReference>
<dbReference type="PANTHER" id="PTHR19331">
    <property type="entry name" value="SCAVENGER RECEPTOR DOMAIN-CONTAINING"/>
    <property type="match status" value="1"/>
</dbReference>
<evidence type="ECO:0000256" key="5">
    <source>
        <dbReference type="PROSITE-ProRule" id="PRU00196"/>
    </source>
</evidence>
<feature type="disulfide bond" evidence="5">
    <location>
        <begin position="487"/>
        <end position="548"/>
    </location>
</feature>
<feature type="disulfide bond" evidence="5">
    <location>
        <begin position="1191"/>
        <end position="1201"/>
    </location>
</feature>
<feature type="domain" description="SRCR" evidence="9">
    <location>
        <begin position="1006"/>
        <end position="1102"/>
    </location>
</feature>
<comment type="caution">
    <text evidence="5">Lacks conserved residue(s) required for the propagation of feature annotation.</text>
</comment>
<dbReference type="PROSITE" id="PS50287">
    <property type="entry name" value="SRCR_2"/>
    <property type="match status" value="11"/>
</dbReference>
<evidence type="ECO:0000259" key="9">
    <source>
        <dbReference type="PROSITE" id="PS50287"/>
    </source>
</evidence>
<feature type="disulfide bond" evidence="5">
    <location>
        <begin position="789"/>
        <end position="853"/>
    </location>
</feature>
<keyword evidence="2" id="KW-0677">Repeat</keyword>
<feature type="disulfide bond" evidence="5">
    <location>
        <begin position="518"/>
        <end position="528"/>
    </location>
</feature>
<feature type="disulfide bond" evidence="5">
    <location>
        <begin position="728"/>
        <end position="738"/>
    </location>
</feature>
<dbReference type="Pfam" id="PF00530">
    <property type="entry name" value="SRCR"/>
    <property type="match status" value="11"/>
</dbReference>
<reference evidence="10" key="2">
    <citation type="submission" date="2025-09" db="UniProtKB">
        <authorList>
            <consortium name="Ensembl"/>
        </authorList>
    </citation>
    <scope>IDENTIFICATION</scope>
</reference>
<feature type="disulfide bond" evidence="5">
    <location>
        <begin position="970"/>
        <end position="980"/>
    </location>
</feature>
<dbReference type="Proteomes" id="UP000472262">
    <property type="component" value="Unassembled WGS sequence"/>
</dbReference>
<dbReference type="FunFam" id="3.10.250.10:FF:000002">
    <property type="entry name" value="Scavenger receptor cysteine-rich type 1 protein M130"/>
    <property type="match status" value="1"/>
</dbReference>
<accession>A0A672MA30</accession>
<dbReference type="InParanoid" id="A0A672MA30"/>
<dbReference type="FunFam" id="3.10.250.10:FF:000006">
    <property type="entry name" value="neurotrypsin isoform X2"/>
    <property type="match status" value="3"/>
</dbReference>